<evidence type="ECO:0000256" key="5">
    <source>
        <dbReference type="ARBA" id="ARBA00023204"/>
    </source>
</evidence>
<dbReference type="KEGG" id="lbm:DS830_02515"/>
<dbReference type="Pfam" id="PF01381">
    <property type="entry name" value="HTH_3"/>
    <property type="match status" value="1"/>
</dbReference>
<organism evidence="8 9">
    <name type="scientific">Bombilactobacillus bombi</name>
    <dbReference type="NCBI Taxonomy" id="1303590"/>
    <lineage>
        <taxon>Bacteria</taxon>
        <taxon>Bacillati</taxon>
        <taxon>Bacillota</taxon>
        <taxon>Bacilli</taxon>
        <taxon>Lactobacillales</taxon>
        <taxon>Lactobacillaceae</taxon>
        <taxon>Bombilactobacillus</taxon>
    </lineage>
</organism>
<dbReference type="GO" id="GO:0016787">
    <property type="term" value="F:hydrolase activity"/>
    <property type="evidence" value="ECO:0007669"/>
    <property type="project" value="UniProtKB-KW"/>
</dbReference>
<dbReference type="InterPro" id="IPR001387">
    <property type="entry name" value="Cro/C1-type_HTH"/>
</dbReference>
<dbReference type="Pfam" id="PF00717">
    <property type="entry name" value="Peptidase_S24"/>
    <property type="match status" value="1"/>
</dbReference>
<keyword evidence="9" id="KW-1185">Reference proteome</keyword>
<evidence type="ECO:0000313" key="9">
    <source>
        <dbReference type="Proteomes" id="UP000284109"/>
    </source>
</evidence>
<keyword evidence="3 7" id="KW-0378">Hydrolase</keyword>
<dbReference type="InterPro" id="IPR039418">
    <property type="entry name" value="LexA-like"/>
</dbReference>
<dbReference type="SMART" id="SM00530">
    <property type="entry name" value="HTH_XRE"/>
    <property type="match status" value="1"/>
</dbReference>
<gene>
    <name evidence="8" type="ORF">DS831_06220</name>
</gene>
<dbReference type="InterPro" id="IPR036286">
    <property type="entry name" value="LexA/Signal_pep-like_sf"/>
</dbReference>
<dbReference type="AlphaFoldDB" id="A0A347SQU5"/>
<accession>A0A347SQU5</accession>
<dbReference type="Proteomes" id="UP000284109">
    <property type="component" value="Unassembled WGS sequence"/>
</dbReference>
<dbReference type="PANTHER" id="PTHR33516">
    <property type="entry name" value="LEXA REPRESSOR"/>
    <property type="match status" value="1"/>
</dbReference>
<dbReference type="SUPFAM" id="SSF47413">
    <property type="entry name" value="lambda repressor-like DNA-binding domains"/>
    <property type="match status" value="1"/>
</dbReference>
<dbReference type="InterPro" id="IPR050077">
    <property type="entry name" value="LexA_repressor"/>
</dbReference>
<reference evidence="8 9" key="1">
    <citation type="submission" date="2018-07" db="EMBL/GenBank/DDBJ databases">
        <title>Genome sequences of six Lactobacillus spp. isolated from bumble bee guts.</title>
        <authorList>
            <person name="Motta E.V.S."/>
            <person name="Moran N.A."/>
        </authorList>
    </citation>
    <scope>NUCLEOTIDE SEQUENCE [LARGE SCALE GENOMIC DNA]</scope>
    <source>
        <strain evidence="8 9">BI-1.1</strain>
    </source>
</reference>
<evidence type="ECO:0000256" key="4">
    <source>
        <dbReference type="ARBA" id="ARBA00022813"/>
    </source>
</evidence>
<keyword evidence="5" id="KW-0234">DNA repair</keyword>
<dbReference type="Gene3D" id="2.10.109.10">
    <property type="entry name" value="Umud Fragment, subunit A"/>
    <property type="match status" value="1"/>
</dbReference>
<dbReference type="InterPro" id="IPR010982">
    <property type="entry name" value="Lambda_DNA-bd_dom_sf"/>
</dbReference>
<dbReference type="CDD" id="cd06529">
    <property type="entry name" value="S24_LexA-like"/>
    <property type="match status" value="1"/>
</dbReference>
<keyword evidence="6" id="KW-0742">SOS response</keyword>
<proteinExistence type="inferred from homology"/>
<dbReference type="GO" id="GO:0006281">
    <property type="term" value="P:DNA repair"/>
    <property type="evidence" value="ECO:0007669"/>
    <property type="project" value="UniProtKB-KW"/>
</dbReference>
<dbReference type="GO" id="GO:0009432">
    <property type="term" value="P:SOS response"/>
    <property type="evidence" value="ECO:0007669"/>
    <property type="project" value="UniProtKB-KW"/>
</dbReference>
<dbReference type="CDD" id="cd00093">
    <property type="entry name" value="HTH_XRE"/>
    <property type="match status" value="1"/>
</dbReference>
<name>A0A347SQU5_9LACO</name>
<dbReference type="InterPro" id="IPR015927">
    <property type="entry name" value="Peptidase_S24_S26A/B/C"/>
</dbReference>
<comment type="caution">
    <text evidence="8">The sequence shown here is derived from an EMBL/GenBank/DDBJ whole genome shotgun (WGS) entry which is preliminary data.</text>
</comment>
<sequence length="214" mass="23650">MSVNNIGAKVLNLRIQNKTSQDTLAHFLGIDRTSLSRLEHGKRKVDASELDKIATFFNVSTDFLLGHLNINSSHNLQKADFNDLINIPIIGTIKAGINGLANLDYDGYDTVVAADIDPTNNYFWLRIIGDSMIGDGILDGDLALIQQTPTFNNGDICAIVINGDEGTLKHISRKHQSIVLTASNPSYPPRIFTEEDCNQINIIGKLVEIKRNYK</sequence>
<dbReference type="PANTHER" id="PTHR33516:SF2">
    <property type="entry name" value="LEXA REPRESSOR-RELATED"/>
    <property type="match status" value="1"/>
</dbReference>
<dbReference type="SUPFAM" id="SSF51306">
    <property type="entry name" value="LexA/Signal peptidase"/>
    <property type="match status" value="1"/>
</dbReference>
<evidence type="ECO:0000313" key="8">
    <source>
        <dbReference type="EMBL" id="RHW49755.1"/>
    </source>
</evidence>
<evidence type="ECO:0000256" key="1">
    <source>
        <dbReference type="ARBA" id="ARBA00007484"/>
    </source>
</evidence>
<dbReference type="EMBL" id="QOCR01000004">
    <property type="protein sequence ID" value="RHW49755.1"/>
    <property type="molecule type" value="Genomic_DNA"/>
</dbReference>
<dbReference type="OrthoDB" id="194368at2"/>
<keyword evidence="2" id="KW-0227">DNA damage</keyword>
<evidence type="ECO:0000256" key="2">
    <source>
        <dbReference type="ARBA" id="ARBA00022763"/>
    </source>
</evidence>
<dbReference type="PRINTS" id="PR00726">
    <property type="entry name" value="LEXASERPTASE"/>
</dbReference>
<protein>
    <submittedName>
        <fullName evidence="8">Uncharacterized protein</fullName>
    </submittedName>
</protein>
<dbReference type="GO" id="GO:0006355">
    <property type="term" value="P:regulation of DNA-templated transcription"/>
    <property type="evidence" value="ECO:0007669"/>
    <property type="project" value="InterPro"/>
</dbReference>
<dbReference type="InterPro" id="IPR006197">
    <property type="entry name" value="Peptidase_S24_LexA"/>
</dbReference>
<evidence type="ECO:0000256" key="3">
    <source>
        <dbReference type="ARBA" id="ARBA00022801"/>
    </source>
</evidence>
<evidence type="ECO:0000256" key="7">
    <source>
        <dbReference type="RuleBase" id="RU003991"/>
    </source>
</evidence>
<keyword evidence="4 7" id="KW-0068">Autocatalytic cleavage</keyword>
<evidence type="ECO:0000256" key="6">
    <source>
        <dbReference type="ARBA" id="ARBA00023236"/>
    </source>
</evidence>
<comment type="similarity">
    <text evidence="1 7">Belongs to the peptidase S24 family.</text>
</comment>
<dbReference type="GO" id="GO:0003677">
    <property type="term" value="F:DNA binding"/>
    <property type="evidence" value="ECO:0007669"/>
    <property type="project" value="InterPro"/>
</dbReference>
<dbReference type="PROSITE" id="PS50943">
    <property type="entry name" value="HTH_CROC1"/>
    <property type="match status" value="1"/>
</dbReference>
<dbReference type="RefSeq" id="WP_118901491.1">
    <property type="nucleotide sequence ID" value="NZ_CP031513.1"/>
</dbReference>
<dbReference type="Gene3D" id="1.10.260.40">
    <property type="entry name" value="lambda repressor-like DNA-binding domains"/>
    <property type="match status" value="1"/>
</dbReference>